<dbReference type="EMBL" id="BGPR01060998">
    <property type="protein sequence ID" value="GBO36749.1"/>
    <property type="molecule type" value="Genomic_DNA"/>
</dbReference>
<dbReference type="Proteomes" id="UP000499080">
    <property type="component" value="Unassembled WGS sequence"/>
</dbReference>
<dbReference type="AlphaFoldDB" id="A0A4Y2WHR5"/>
<reference evidence="1 2" key="1">
    <citation type="journal article" date="2019" name="Sci. Rep.">
        <title>Orb-weaving spider Araneus ventricosus genome elucidates the spidroin gene catalogue.</title>
        <authorList>
            <person name="Kono N."/>
            <person name="Nakamura H."/>
            <person name="Ohtoshi R."/>
            <person name="Moran D.A.P."/>
            <person name="Shinohara A."/>
            <person name="Yoshida Y."/>
            <person name="Fujiwara M."/>
            <person name="Mori M."/>
            <person name="Tomita M."/>
            <person name="Arakawa K."/>
        </authorList>
    </citation>
    <scope>NUCLEOTIDE SEQUENCE [LARGE SCALE GENOMIC DNA]</scope>
</reference>
<name>A0A4Y2WHR5_ARAVE</name>
<accession>A0A4Y2WHR5</accession>
<keyword evidence="2" id="KW-1185">Reference proteome</keyword>
<sequence length="101" mass="11659">MSGAPGNNSVTNMKCRFSAMLVLWLGREFYRGKYLMTGSGKTCTPDFGDELGDRFGDLATNRRFQKVRLFLDITIRRRDPDFSRAFHVTSYPVRNNINTRQ</sequence>
<proteinExistence type="predicted"/>
<comment type="caution">
    <text evidence="1">The sequence shown here is derived from an EMBL/GenBank/DDBJ whole genome shotgun (WGS) entry which is preliminary data.</text>
</comment>
<evidence type="ECO:0000313" key="1">
    <source>
        <dbReference type="EMBL" id="GBO36749.1"/>
    </source>
</evidence>
<protein>
    <submittedName>
        <fullName evidence="1">Uncharacterized protein</fullName>
    </submittedName>
</protein>
<gene>
    <name evidence="1" type="ORF">AVEN_44175_1</name>
</gene>
<evidence type="ECO:0000313" key="2">
    <source>
        <dbReference type="Proteomes" id="UP000499080"/>
    </source>
</evidence>
<dbReference type="OrthoDB" id="5326588at2759"/>
<organism evidence="1 2">
    <name type="scientific">Araneus ventricosus</name>
    <name type="common">Orbweaver spider</name>
    <name type="synonym">Epeira ventricosa</name>
    <dbReference type="NCBI Taxonomy" id="182803"/>
    <lineage>
        <taxon>Eukaryota</taxon>
        <taxon>Metazoa</taxon>
        <taxon>Ecdysozoa</taxon>
        <taxon>Arthropoda</taxon>
        <taxon>Chelicerata</taxon>
        <taxon>Arachnida</taxon>
        <taxon>Araneae</taxon>
        <taxon>Araneomorphae</taxon>
        <taxon>Entelegynae</taxon>
        <taxon>Araneoidea</taxon>
        <taxon>Araneidae</taxon>
        <taxon>Araneus</taxon>
    </lineage>
</organism>